<accession>A0AC58UC06</accession>
<name>A0AC58UC06_TOBAC</name>
<evidence type="ECO:0000313" key="2">
    <source>
        <dbReference type="RefSeq" id="XP_075106995.1"/>
    </source>
</evidence>
<proteinExistence type="predicted"/>
<protein>
    <submittedName>
        <fullName evidence="2">Mitochondrial protein AtMg00820</fullName>
    </submittedName>
</protein>
<reference evidence="1" key="1">
    <citation type="journal article" date="2014" name="Nat. Commun.">
        <title>The tobacco genome sequence and its comparison with those of tomato and potato.</title>
        <authorList>
            <person name="Sierro N."/>
            <person name="Battey J.N."/>
            <person name="Ouadi S."/>
            <person name="Bakaher N."/>
            <person name="Bovet L."/>
            <person name="Willig A."/>
            <person name="Goepfert S."/>
            <person name="Peitsch M.C."/>
            <person name="Ivanov N.V."/>
        </authorList>
    </citation>
    <scope>NUCLEOTIDE SEQUENCE [LARGE SCALE GENOMIC DNA]</scope>
</reference>
<gene>
    <name evidence="2" type="primary">LOC142179984</name>
</gene>
<keyword evidence="1" id="KW-1185">Reference proteome</keyword>
<dbReference type="RefSeq" id="XP_075106995.1">
    <property type="nucleotide sequence ID" value="XM_075250894.1"/>
</dbReference>
<dbReference type="Proteomes" id="UP000790787">
    <property type="component" value="Chromosome 4"/>
</dbReference>
<evidence type="ECO:0000313" key="1">
    <source>
        <dbReference type="Proteomes" id="UP000790787"/>
    </source>
</evidence>
<sequence>MQEELHKFERNKVWNLVPQPADQTIITRWVFRNKLDEFGSTTRNKARLVIQGYNHEEWIDYDETFAPVARMEAIRIFIAFASHMEFTLFQMNVKSVFPNGFLKEEVYVKQSHGFENHEHDGRIKFLPGTSGEAISKENTDKSAEVHQITAEKIRHGSIKSY</sequence>
<reference evidence="2" key="2">
    <citation type="submission" date="2025-08" db="UniProtKB">
        <authorList>
            <consortium name="RefSeq"/>
        </authorList>
    </citation>
    <scope>IDENTIFICATION</scope>
    <source>
        <tissue evidence="2">Leaf</tissue>
    </source>
</reference>
<organism evidence="1 2">
    <name type="scientific">Nicotiana tabacum</name>
    <name type="common">Common tobacco</name>
    <dbReference type="NCBI Taxonomy" id="4097"/>
    <lineage>
        <taxon>Eukaryota</taxon>
        <taxon>Viridiplantae</taxon>
        <taxon>Streptophyta</taxon>
        <taxon>Embryophyta</taxon>
        <taxon>Tracheophyta</taxon>
        <taxon>Spermatophyta</taxon>
        <taxon>Magnoliopsida</taxon>
        <taxon>eudicotyledons</taxon>
        <taxon>Gunneridae</taxon>
        <taxon>Pentapetalae</taxon>
        <taxon>asterids</taxon>
        <taxon>lamiids</taxon>
        <taxon>Solanales</taxon>
        <taxon>Solanaceae</taxon>
        <taxon>Nicotianoideae</taxon>
        <taxon>Nicotianeae</taxon>
        <taxon>Nicotiana</taxon>
    </lineage>
</organism>